<keyword evidence="7 13" id="KW-0808">Transferase</keyword>
<name>A0A4Q2UPG3_9BACT</name>
<keyword evidence="8 13" id="KW-0547">Nucleotide-binding</keyword>
<dbReference type="GO" id="GO:0005524">
    <property type="term" value="F:ATP binding"/>
    <property type="evidence" value="ECO:0007669"/>
    <property type="project" value="UniProtKB-UniRule"/>
</dbReference>
<evidence type="ECO:0000256" key="11">
    <source>
        <dbReference type="ARBA" id="ARBA00023098"/>
    </source>
</evidence>
<evidence type="ECO:0000313" key="15">
    <source>
        <dbReference type="Proteomes" id="UP000290407"/>
    </source>
</evidence>
<dbReference type="UniPathway" id="UPA00359">
    <property type="reaction ID" value="UER00482"/>
</dbReference>
<keyword evidence="5 13" id="KW-0444">Lipid biosynthesis</keyword>
<comment type="pathway">
    <text evidence="2 13">Glycolipid biosynthesis; lipid IV(A) biosynthesis; lipid IV(A) from (3R)-3-hydroxytetradecanoyl-[acyl-carrier-protein] and UDP-N-acetyl-alpha-D-glucosamine: step 6/6.</text>
</comment>
<evidence type="ECO:0000256" key="9">
    <source>
        <dbReference type="ARBA" id="ARBA00022777"/>
    </source>
</evidence>
<dbReference type="SUPFAM" id="SSF52540">
    <property type="entry name" value="P-loop containing nucleoside triphosphate hydrolases"/>
    <property type="match status" value="1"/>
</dbReference>
<dbReference type="NCBIfam" id="TIGR00682">
    <property type="entry name" value="lpxK"/>
    <property type="match status" value="1"/>
</dbReference>
<keyword evidence="10 13" id="KW-0067">ATP-binding</keyword>
<dbReference type="Proteomes" id="UP000290407">
    <property type="component" value="Unassembled WGS sequence"/>
</dbReference>
<feature type="binding site" evidence="13">
    <location>
        <begin position="60"/>
        <end position="67"/>
    </location>
    <ligand>
        <name>ATP</name>
        <dbReference type="ChEBI" id="CHEBI:30616"/>
    </ligand>
</feature>
<evidence type="ECO:0000256" key="6">
    <source>
        <dbReference type="ARBA" id="ARBA00022556"/>
    </source>
</evidence>
<dbReference type="PANTHER" id="PTHR42724:SF1">
    <property type="entry name" value="TETRAACYLDISACCHARIDE 4'-KINASE, MITOCHONDRIAL-RELATED"/>
    <property type="match status" value="1"/>
</dbReference>
<comment type="catalytic activity">
    <reaction evidence="13">
        <text>a lipid A disaccharide + ATP = a lipid IVA + ADP + H(+)</text>
        <dbReference type="Rhea" id="RHEA:67840"/>
        <dbReference type="ChEBI" id="CHEBI:15378"/>
        <dbReference type="ChEBI" id="CHEBI:30616"/>
        <dbReference type="ChEBI" id="CHEBI:176343"/>
        <dbReference type="ChEBI" id="CHEBI:176425"/>
        <dbReference type="ChEBI" id="CHEBI:456216"/>
        <dbReference type="EC" id="2.7.1.130"/>
    </reaction>
</comment>
<evidence type="ECO:0000256" key="7">
    <source>
        <dbReference type="ARBA" id="ARBA00022679"/>
    </source>
</evidence>
<dbReference type="Pfam" id="PF02606">
    <property type="entry name" value="LpxK"/>
    <property type="match status" value="1"/>
</dbReference>
<dbReference type="InterPro" id="IPR003758">
    <property type="entry name" value="LpxK"/>
</dbReference>
<dbReference type="AlphaFoldDB" id="A0A4Q2UPG3"/>
<dbReference type="EMBL" id="SBLB01000003">
    <property type="protein sequence ID" value="RYC69510.1"/>
    <property type="molecule type" value="Genomic_DNA"/>
</dbReference>
<dbReference type="InterPro" id="IPR027417">
    <property type="entry name" value="P-loop_NTPase"/>
</dbReference>
<organism evidence="14 15">
    <name type="scientific">Spirosoma sordidisoli</name>
    <dbReference type="NCBI Taxonomy" id="2502893"/>
    <lineage>
        <taxon>Bacteria</taxon>
        <taxon>Pseudomonadati</taxon>
        <taxon>Bacteroidota</taxon>
        <taxon>Cytophagia</taxon>
        <taxon>Cytophagales</taxon>
        <taxon>Cytophagaceae</taxon>
        <taxon>Spirosoma</taxon>
    </lineage>
</organism>
<keyword evidence="6 13" id="KW-0441">Lipid A biosynthesis</keyword>
<accession>A0A4Q2UPG3</accession>
<evidence type="ECO:0000256" key="8">
    <source>
        <dbReference type="ARBA" id="ARBA00022741"/>
    </source>
</evidence>
<sequence length="365" mass="40825">MLQKGNITKLLVKPTAINRLLLPLSGLYGLVTDLRNWLFNNQLKEVYRASIRTVSVGNLTVGGTGKTPMVEFLIKWYLNKGGADAYQAVTLSRGYGRKTSGFRVAGPDDTATTLGDEPLQVYRKFGRQVRVCVGERRADAIQTIERIYPNTRLIILDDAFQHRAVQPDVNLLLTDYARLFVADHPFPAGRLRERRQGARRADAVIVTKCPVALPATEQHRIAGLIRQYARPDVPVFFAGLAYQRPVPFSGSTSPALTGPVVLVSGLANADPLDEYVRTEYTLLSHRRYADHYAYTRADLERVMAELPAGASVLTTEKDWVKLDALLTPAERAQWPLYYLPVGTQLLDGSDRQFDQFLNEQILKNP</sequence>
<evidence type="ECO:0000256" key="10">
    <source>
        <dbReference type="ARBA" id="ARBA00022840"/>
    </source>
</evidence>
<dbReference type="GO" id="GO:0005886">
    <property type="term" value="C:plasma membrane"/>
    <property type="evidence" value="ECO:0007669"/>
    <property type="project" value="TreeGrafter"/>
</dbReference>
<dbReference type="PANTHER" id="PTHR42724">
    <property type="entry name" value="TETRAACYLDISACCHARIDE 4'-KINASE"/>
    <property type="match status" value="1"/>
</dbReference>
<comment type="caution">
    <text evidence="14">The sequence shown here is derived from an EMBL/GenBank/DDBJ whole genome shotgun (WGS) entry which is preliminary data.</text>
</comment>
<reference evidence="14 15" key="1">
    <citation type="submission" date="2019-01" db="EMBL/GenBank/DDBJ databases">
        <title>Spirosoma flava sp. nov., a propanil-degrading bacterium isolated from herbicide-contaminated soil.</title>
        <authorList>
            <person name="Zhang L."/>
            <person name="Jiang J.-D."/>
        </authorList>
    </citation>
    <scope>NUCLEOTIDE SEQUENCE [LARGE SCALE GENOMIC DNA]</scope>
    <source>
        <strain evidence="14 15">TY50</strain>
    </source>
</reference>
<evidence type="ECO:0000313" key="14">
    <source>
        <dbReference type="EMBL" id="RYC69510.1"/>
    </source>
</evidence>
<keyword evidence="11 13" id="KW-0443">Lipid metabolism</keyword>
<comment type="function">
    <text evidence="1 13">Transfers the gamma-phosphate of ATP to the 4'-position of a tetraacyldisaccharide 1-phosphate intermediate (termed DS-1-P) to form tetraacyldisaccharide 1,4'-bis-phosphate (lipid IVA).</text>
</comment>
<dbReference type="GO" id="GO:0009029">
    <property type="term" value="F:lipid-A 4'-kinase activity"/>
    <property type="evidence" value="ECO:0007669"/>
    <property type="project" value="UniProtKB-UniRule"/>
</dbReference>
<dbReference type="GO" id="GO:0009244">
    <property type="term" value="P:lipopolysaccharide core region biosynthetic process"/>
    <property type="evidence" value="ECO:0007669"/>
    <property type="project" value="TreeGrafter"/>
</dbReference>
<protein>
    <recommendedName>
        <fullName evidence="4 13">Tetraacyldisaccharide 4'-kinase</fullName>
        <ecNumber evidence="3 13">2.7.1.130</ecNumber>
    </recommendedName>
    <alternativeName>
        <fullName evidence="12 13">Lipid A 4'-kinase</fullName>
    </alternativeName>
</protein>
<evidence type="ECO:0000256" key="1">
    <source>
        <dbReference type="ARBA" id="ARBA00002274"/>
    </source>
</evidence>
<evidence type="ECO:0000256" key="3">
    <source>
        <dbReference type="ARBA" id="ARBA00012071"/>
    </source>
</evidence>
<keyword evidence="9 13" id="KW-0418">Kinase</keyword>
<evidence type="ECO:0000256" key="5">
    <source>
        <dbReference type="ARBA" id="ARBA00022516"/>
    </source>
</evidence>
<dbReference type="GO" id="GO:0009245">
    <property type="term" value="P:lipid A biosynthetic process"/>
    <property type="evidence" value="ECO:0007669"/>
    <property type="project" value="UniProtKB-UniRule"/>
</dbReference>
<evidence type="ECO:0000256" key="4">
    <source>
        <dbReference type="ARBA" id="ARBA00016436"/>
    </source>
</evidence>
<comment type="similarity">
    <text evidence="13">Belongs to the LpxK family.</text>
</comment>
<evidence type="ECO:0000256" key="12">
    <source>
        <dbReference type="ARBA" id="ARBA00029757"/>
    </source>
</evidence>
<proteinExistence type="inferred from homology"/>
<keyword evidence="15" id="KW-1185">Reference proteome</keyword>
<evidence type="ECO:0000256" key="2">
    <source>
        <dbReference type="ARBA" id="ARBA00004870"/>
    </source>
</evidence>
<gene>
    <name evidence="13 14" type="primary">lpxK</name>
    <name evidence="14" type="ORF">EQG79_12965</name>
</gene>
<evidence type="ECO:0000256" key="13">
    <source>
        <dbReference type="HAMAP-Rule" id="MF_00409"/>
    </source>
</evidence>
<dbReference type="HAMAP" id="MF_00409">
    <property type="entry name" value="LpxK"/>
    <property type="match status" value="1"/>
</dbReference>
<dbReference type="EC" id="2.7.1.130" evidence="3 13"/>